<proteinExistence type="predicted"/>
<dbReference type="RefSeq" id="WP_283443955.1">
    <property type="nucleotide sequence ID" value="NZ_FXUL01000017.1"/>
</dbReference>
<reference evidence="3 4" key="1">
    <citation type="submission" date="2017-05" db="EMBL/GenBank/DDBJ databases">
        <authorList>
            <person name="Varghese N."/>
            <person name="Submissions S."/>
        </authorList>
    </citation>
    <scope>NUCLEOTIDE SEQUENCE [LARGE SCALE GENOMIC DNA]</scope>
    <source>
        <strain evidence="3 4">DSM 26001</strain>
    </source>
</reference>
<evidence type="ECO:0000256" key="2">
    <source>
        <dbReference type="SAM" id="SignalP"/>
    </source>
</evidence>
<feature type="chain" id="PRO_5045935121" evidence="2">
    <location>
        <begin position="26"/>
        <end position="101"/>
    </location>
</feature>
<feature type="region of interest" description="Disordered" evidence="1">
    <location>
        <begin position="26"/>
        <end position="101"/>
    </location>
</feature>
<feature type="compositionally biased region" description="Basic residues" evidence="1">
    <location>
        <begin position="53"/>
        <end position="64"/>
    </location>
</feature>
<keyword evidence="4" id="KW-1185">Reference proteome</keyword>
<dbReference type="Proteomes" id="UP001158049">
    <property type="component" value="Unassembled WGS sequence"/>
</dbReference>
<feature type="compositionally biased region" description="Basic and acidic residues" evidence="1">
    <location>
        <begin position="79"/>
        <end position="101"/>
    </location>
</feature>
<keyword evidence="2" id="KW-0732">Signal</keyword>
<sequence length="101" mass="10983">MNYLLKIRHFGVFAAIVGNGIAAQAADVAPPPRPPGFQLTEIVPGDSPVEKNRKIRAHHNKTHFKKDVTRDDTLDEANDDKGKGKGDDNGKGKGNDDNPKK</sequence>
<evidence type="ECO:0000256" key="1">
    <source>
        <dbReference type="SAM" id="MobiDB-lite"/>
    </source>
</evidence>
<name>A0ABY1QJK1_9BURK</name>
<organism evidence="3 4">
    <name type="scientific">Noviherbaspirillum suwonense</name>
    <dbReference type="NCBI Taxonomy" id="1224511"/>
    <lineage>
        <taxon>Bacteria</taxon>
        <taxon>Pseudomonadati</taxon>
        <taxon>Pseudomonadota</taxon>
        <taxon>Betaproteobacteria</taxon>
        <taxon>Burkholderiales</taxon>
        <taxon>Oxalobacteraceae</taxon>
        <taxon>Noviherbaspirillum</taxon>
    </lineage>
</organism>
<feature type="signal peptide" evidence="2">
    <location>
        <begin position="1"/>
        <end position="25"/>
    </location>
</feature>
<dbReference type="EMBL" id="FXUL01000017">
    <property type="protein sequence ID" value="SMP71704.1"/>
    <property type="molecule type" value="Genomic_DNA"/>
</dbReference>
<gene>
    <name evidence="3" type="ORF">SAMN06295970_11755</name>
</gene>
<accession>A0ABY1QJK1</accession>
<evidence type="ECO:0000313" key="3">
    <source>
        <dbReference type="EMBL" id="SMP71704.1"/>
    </source>
</evidence>
<comment type="caution">
    <text evidence="3">The sequence shown here is derived from an EMBL/GenBank/DDBJ whole genome shotgun (WGS) entry which is preliminary data.</text>
</comment>
<protein>
    <submittedName>
        <fullName evidence="3">Uncharacterized protein</fullName>
    </submittedName>
</protein>
<evidence type="ECO:0000313" key="4">
    <source>
        <dbReference type="Proteomes" id="UP001158049"/>
    </source>
</evidence>